<accession>A0A7X1ZGZ9</accession>
<dbReference type="InterPro" id="IPR036629">
    <property type="entry name" value="YjbJ_sf"/>
</dbReference>
<sequence length="66" mass="7485">MNTRHLCETHWDWTRDQVLSTWSSLSDREVDSVAGDYDGLVSLLSDRYGYGWSEAADRLDEMAAGS</sequence>
<reference evidence="1 2" key="1">
    <citation type="submission" date="2019-10" db="EMBL/GenBank/DDBJ databases">
        <title>Draft whole-genome sequence of the purple nonsulfur photosynthetic bacterium Roseospira navarrensis DSM 15114.</title>
        <authorList>
            <person name="Kyndt J.A."/>
            <person name="Meyer T.E."/>
        </authorList>
    </citation>
    <scope>NUCLEOTIDE SEQUENCE [LARGE SCALE GENOMIC DNA]</scope>
    <source>
        <strain evidence="1 2">DSM 15114</strain>
    </source>
</reference>
<evidence type="ECO:0008006" key="3">
    <source>
        <dbReference type="Google" id="ProtNLM"/>
    </source>
</evidence>
<dbReference type="Gene3D" id="1.10.1470.10">
    <property type="entry name" value="YjbJ"/>
    <property type="match status" value="1"/>
</dbReference>
<evidence type="ECO:0000313" key="1">
    <source>
        <dbReference type="EMBL" id="MQX38369.1"/>
    </source>
</evidence>
<dbReference type="Proteomes" id="UP000434582">
    <property type="component" value="Unassembled WGS sequence"/>
</dbReference>
<comment type="caution">
    <text evidence="1">The sequence shown here is derived from an EMBL/GenBank/DDBJ whole genome shotgun (WGS) entry which is preliminary data.</text>
</comment>
<protein>
    <recommendedName>
        <fullName evidence="3">CsbD family protein</fullName>
    </recommendedName>
</protein>
<proteinExistence type="predicted"/>
<dbReference type="RefSeq" id="WP_153346774.1">
    <property type="nucleotide sequence ID" value="NZ_WIVE01000093.1"/>
</dbReference>
<keyword evidence="2" id="KW-1185">Reference proteome</keyword>
<name>A0A7X1ZGZ9_9PROT</name>
<gene>
    <name evidence="1" type="ORF">GHC57_17780</name>
</gene>
<dbReference type="EMBL" id="WIVE01000093">
    <property type="protein sequence ID" value="MQX38369.1"/>
    <property type="molecule type" value="Genomic_DNA"/>
</dbReference>
<evidence type="ECO:0000313" key="2">
    <source>
        <dbReference type="Proteomes" id="UP000434582"/>
    </source>
</evidence>
<dbReference type="AlphaFoldDB" id="A0A7X1ZGZ9"/>
<organism evidence="1 2">
    <name type="scientific">Roseospira navarrensis</name>
    <dbReference type="NCBI Taxonomy" id="140058"/>
    <lineage>
        <taxon>Bacteria</taxon>
        <taxon>Pseudomonadati</taxon>
        <taxon>Pseudomonadota</taxon>
        <taxon>Alphaproteobacteria</taxon>
        <taxon>Rhodospirillales</taxon>
        <taxon>Rhodospirillaceae</taxon>
        <taxon>Roseospira</taxon>
    </lineage>
</organism>